<dbReference type="InterPro" id="IPR006668">
    <property type="entry name" value="Mg_transptr_MgtE_intracell_dom"/>
</dbReference>
<dbReference type="Proteomes" id="UP001234178">
    <property type="component" value="Unassembled WGS sequence"/>
</dbReference>
<dbReference type="Gene3D" id="3.10.580.10">
    <property type="entry name" value="CBS-domain"/>
    <property type="match status" value="1"/>
</dbReference>
<protein>
    <recommendedName>
        <fullName evidence="2">Magnesium transporter MgtE</fullName>
    </recommendedName>
</protein>
<dbReference type="SMART" id="SM00116">
    <property type="entry name" value="CBS"/>
    <property type="match status" value="2"/>
</dbReference>
<evidence type="ECO:0000256" key="3">
    <source>
        <dbReference type="SAM" id="MobiDB-lite"/>
    </source>
</evidence>
<keyword evidence="6" id="KW-1185">Reference proteome</keyword>
<evidence type="ECO:0000313" key="6">
    <source>
        <dbReference type="Proteomes" id="UP001234178"/>
    </source>
</evidence>
<dbReference type="InterPro" id="IPR038076">
    <property type="entry name" value="MgtE_N_sf"/>
</dbReference>
<comment type="similarity">
    <text evidence="2">Belongs to the SLC41A transporter family.</text>
</comment>
<feature type="domain" description="CBS" evidence="4">
    <location>
        <begin position="628"/>
        <end position="684"/>
    </location>
</feature>
<dbReference type="PANTHER" id="PTHR43773">
    <property type="entry name" value="MAGNESIUM TRANSPORTER MGTE"/>
    <property type="match status" value="1"/>
</dbReference>
<dbReference type="EMBL" id="JAOYFB010000041">
    <property type="protein sequence ID" value="KAK4045074.1"/>
    <property type="molecule type" value="Genomic_DNA"/>
</dbReference>
<dbReference type="PANTHER" id="PTHR43773:SF1">
    <property type="entry name" value="MAGNESIUM TRANSPORTER MGTE"/>
    <property type="match status" value="1"/>
</dbReference>
<reference evidence="5 6" key="1">
    <citation type="journal article" date="2023" name="Nucleic Acids Res.">
        <title>The hologenome of Daphnia magna reveals possible DNA methylation and microbiome-mediated evolution of the host genome.</title>
        <authorList>
            <person name="Chaturvedi A."/>
            <person name="Li X."/>
            <person name="Dhandapani V."/>
            <person name="Marshall H."/>
            <person name="Kissane S."/>
            <person name="Cuenca-Cambronero M."/>
            <person name="Asole G."/>
            <person name="Calvet F."/>
            <person name="Ruiz-Romero M."/>
            <person name="Marangio P."/>
            <person name="Guigo R."/>
            <person name="Rago D."/>
            <person name="Mirbahai L."/>
            <person name="Eastwood N."/>
            <person name="Colbourne J.K."/>
            <person name="Zhou J."/>
            <person name="Mallon E."/>
            <person name="Orsini L."/>
        </authorList>
    </citation>
    <scope>NUCLEOTIDE SEQUENCE [LARGE SCALE GENOMIC DNA]</scope>
    <source>
        <strain evidence="5">LRV0_1</strain>
    </source>
</reference>
<feature type="region of interest" description="Disordered" evidence="3">
    <location>
        <begin position="315"/>
        <end position="353"/>
    </location>
</feature>
<dbReference type="CDD" id="cd04606">
    <property type="entry name" value="CBS_pair_Mg_transporter"/>
    <property type="match status" value="1"/>
</dbReference>
<gene>
    <name evidence="5" type="ORF">OUZ56_032482</name>
</gene>
<comment type="caution">
    <text evidence="5">The sequence shown here is derived from an EMBL/GenBank/DDBJ whole genome shotgun (WGS) entry which is preliminary data.</text>
</comment>
<dbReference type="SUPFAM" id="SSF54631">
    <property type="entry name" value="CBS-domain pair"/>
    <property type="match status" value="1"/>
</dbReference>
<dbReference type="Pfam" id="PF03448">
    <property type="entry name" value="MgtE_N"/>
    <property type="match status" value="1"/>
</dbReference>
<comment type="subcellular location">
    <subcellularLocation>
        <location evidence="2">Cell membrane</location>
        <topology evidence="2">Multi-pass membrane protein</topology>
    </subcellularLocation>
</comment>
<dbReference type="InterPro" id="IPR000644">
    <property type="entry name" value="CBS_dom"/>
</dbReference>
<sequence length="804" mass="88072">MFDGNALDARETEACPRVFCCEKGVEHRVVPGKTGAVVFDPKRCLPRAPTDDDADARAPPPLAGLTRITQQIQKNLFDACRINVGNDLAGREVQFELEPFPAELLVDEESDAFDERQEIGGAAAKGARSGEGEEFVDQVGKAIDLGADDGHRVGKIAFSLFFRQRARDERQVELRAIQRIPDLVGERRREAPNSCKFLRLAGSNFAGTFLGDVAADEEEAMGVSRFGPTSVVAVRAEASEGDFHAAPSPCHQRRVEGAGPANVMAGPFDGARDKLAALFGEQFGEGAAREALASVADKPLDFAIDRCDAIFAAKNNEEQRRASKTRAQGSSPAPSSSVPAASPRSNAHVGEPNVHRLRPIGAVVATRQEAVEPRDQRGLEASNLRFVAEDRVGLLMLANTVVKRRRDVREVGLRVGKGVRERRVMKLAALLVPDLRQVLKEDPDQLRELLDEIHPEDLADLVADLDPEEAAELMARMPAASAAPIFERLEEHEQEEIVGHMAPESVAQIASEMEADDRADLFSALSDDVGDKILERLQRVDPEAAEEVREIERYPETSAAHLMTTRYVSVSPDETVADALLAVRRLAEQDDEPIYNVYAMGKSERLVGFCALRDLIRATPETRLDDILRTNVISVPPEADQEDVARKMAKYDLNAMPVIDEKGVLLGVITIDDVIDVLAQEQTEDVQKIGGIEPLDVPYFQTSFIDFIKKRGVWLVVLFVEEFFTQTALRYYDPVFEAIKGASYYVPLLISTGGNSGASRPRLSFEDLPSARSSLATGRESSPVKRLWGSCSARSSVFWGSPAS</sequence>
<keyword evidence="2" id="KW-0472">Membrane</keyword>
<dbReference type="InterPro" id="IPR036739">
    <property type="entry name" value="SLC41_membr_dom_sf"/>
</dbReference>
<organism evidence="5 6">
    <name type="scientific">Daphnia magna</name>
    <dbReference type="NCBI Taxonomy" id="35525"/>
    <lineage>
        <taxon>Eukaryota</taxon>
        <taxon>Metazoa</taxon>
        <taxon>Ecdysozoa</taxon>
        <taxon>Arthropoda</taxon>
        <taxon>Crustacea</taxon>
        <taxon>Branchiopoda</taxon>
        <taxon>Diplostraca</taxon>
        <taxon>Cladocera</taxon>
        <taxon>Anomopoda</taxon>
        <taxon>Daphniidae</taxon>
        <taxon>Daphnia</taxon>
    </lineage>
</organism>
<dbReference type="SUPFAM" id="SSF161093">
    <property type="entry name" value="MgtE membrane domain-like"/>
    <property type="match status" value="1"/>
</dbReference>
<dbReference type="SUPFAM" id="SSF158791">
    <property type="entry name" value="MgtE N-terminal domain-like"/>
    <property type="match status" value="1"/>
</dbReference>
<dbReference type="SMART" id="SM00924">
    <property type="entry name" value="MgtE_N"/>
    <property type="match status" value="1"/>
</dbReference>
<comment type="function">
    <text evidence="2">Acts as a magnesium transporter.</text>
</comment>
<keyword evidence="2" id="KW-1003">Cell membrane</keyword>
<feature type="compositionally biased region" description="Low complexity" evidence="3">
    <location>
        <begin position="330"/>
        <end position="347"/>
    </location>
</feature>
<keyword evidence="1" id="KW-0129">CBS domain</keyword>
<dbReference type="PROSITE" id="PS51371">
    <property type="entry name" value="CBS"/>
    <property type="match status" value="2"/>
</dbReference>
<dbReference type="InterPro" id="IPR006669">
    <property type="entry name" value="MgtE_transporter"/>
</dbReference>
<evidence type="ECO:0000256" key="1">
    <source>
        <dbReference type="PROSITE-ProRule" id="PRU00703"/>
    </source>
</evidence>
<dbReference type="NCBIfam" id="TIGR00400">
    <property type="entry name" value="mgtE"/>
    <property type="match status" value="1"/>
</dbReference>
<evidence type="ECO:0000256" key="2">
    <source>
        <dbReference type="RuleBase" id="RU362011"/>
    </source>
</evidence>
<dbReference type="Gene3D" id="1.25.60.10">
    <property type="entry name" value="MgtE N-terminal domain-like"/>
    <property type="match status" value="1"/>
</dbReference>
<proteinExistence type="inferred from homology"/>
<keyword evidence="2" id="KW-0813">Transport</keyword>
<keyword evidence="2" id="KW-0479">Metal-binding</keyword>
<dbReference type="Pfam" id="PF00571">
    <property type="entry name" value="CBS"/>
    <property type="match status" value="2"/>
</dbReference>
<dbReference type="Gene3D" id="1.10.357.20">
    <property type="entry name" value="SLC41 divalent cation transporters, integral membrane domain"/>
    <property type="match status" value="1"/>
</dbReference>
<evidence type="ECO:0000313" key="5">
    <source>
        <dbReference type="EMBL" id="KAK4045074.1"/>
    </source>
</evidence>
<keyword evidence="2" id="KW-0460">Magnesium</keyword>
<comment type="subunit">
    <text evidence="2">Homodimer.</text>
</comment>
<accession>A0ABR0B910</accession>
<evidence type="ECO:0000259" key="4">
    <source>
        <dbReference type="PROSITE" id="PS51371"/>
    </source>
</evidence>
<dbReference type="InterPro" id="IPR046342">
    <property type="entry name" value="CBS_dom_sf"/>
</dbReference>
<name>A0ABR0B910_9CRUS</name>
<feature type="domain" description="CBS" evidence="4">
    <location>
        <begin position="563"/>
        <end position="627"/>
    </location>
</feature>